<reference evidence="10 11" key="1">
    <citation type="journal article" date="2016" name="Nat. Commun.">
        <title>Thousands of microbial genomes shed light on interconnected biogeochemical processes in an aquifer system.</title>
        <authorList>
            <person name="Anantharaman K."/>
            <person name="Brown C.T."/>
            <person name="Hug L.A."/>
            <person name="Sharon I."/>
            <person name="Castelle C.J."/>
            <person name="Probst A.J."/>
            <person name="Thomas B.C."/>
            <person name="Singh A."/>
            <person name="Wilkins M.J."/>
            <person name="Karaoz U."/>
            <person name="Brodie E.L."/>
            <person name="Williams K.H."/>
            <person name="Hubbard S.S."/>
            <person name="Banfield J.F."/>
        </authorList>
    </citation>
    <scope>NUCLEOTIDE SEQUENCE [LARGE SCALE GENOMIC DNA]</scope>
</reference>
<dbReference type="GO" id="GO:0010041">
    <property type="term" value="P:response to iron(III) ion"/>
    <property type="evidence" value="ECO:0007669"/>
    <property type="project" value="TreeGrafter"/>
</dbReference>
<feature type="domain" description="Glycosyltransferase RgtA/B/C/D-like" evidence="9">
    <location>
        <begin position="70"/>
        <end position="202"/>
    </location>
</feature>
<name>A0A1F7YVH2_9BACT</name>
<dbReference type="Proteomes" id="UP000178870">
    <property type="component" value="Unassembled WGS sequence"/>
</dbReference>
<proteinExistence type="predicted"/>
<feature type="transmembrane region" description="Helical" evidence="8">
    <location>
        <begin position="309"/>
        <end position="328"/>
    </location>
</feature>
<dbReference type="PANTHER" id="PTHR33908">
    <property type="entry name" value="MANNOSYLTRANSFERASE YKCB-RELATED"/>
    <property type="match status" value="1"/>
</dbReference>
<dbReference type="GO" id="GO:0005886">
    <property type="term" value="C:plasma membrane"/>
    <property type="evidence" value="ECO:0007669"/>
    <property type="project" value="UniProtKB-SubCell"/>
</dbReference>
<feature type="transmembrane region" description="Helical" evidence="8">
    <location>
        <begin position="335"/>
        <end position="352"/>
    </location>
</feature>
<dbReference type="AlphaFoldDB" id="A0A1F7YVH2"/>
<comment type="caution">
    <text evidence="10">The sequence shown here is derived from an EMBL/GenBank/DDBJ whole genome shotgun (WGS) entry which is preliminary data.</text>
</comment>
<feature type="transmembrane region" description="Helical" evidence="8">
    <location>
        <begin position="6"/>
        <end position="21"/>
    </location>
</feature>
<evidence type="ECO:0000259" key="9">
    <source>
        <dbReference type="Pfam" id="PF13231"/>
    </source>
</evidence>
<evidence type="ECO:0000256" key="2">
    <source>
        <dbReference type="ARBA" id="ARBA00022475"/>
    </source>
</evidence>
<feature type="transmembrane region" description="Helical" evidence="8">
    <location>
        <begin position="69"/>
        <end position="85"/>
    </location>
</feature>
<evidence type="ECO:0000313" key="10">
    <source>
        <dbReference type="EMBL" id="OGM31336.1"/>
    </source>
</evidence>
<feature type="transmembrane region" description="Helical" evidence="8">
    <location>
        <begin position="115"/>
        <end position="131"/>
    </location>
</feature>
<dbReference type="GO" id="GO:0016763">
    <property type="term" value="F:pentosyltransferase activity"/>
    <property type="evidence" value="ECO:0007669"/>
    <property type="project" value="TreeGrafter"/>
</dbReference>
<evidence type="ECO:0000256" key="7">
    <source>
        <dbReference type="ARBA" id="ARBA00023136"/>
    </source>
</evidence>
<keyword evidence="7 8" id="KW-0472">Membrane</keyword>
<keyword evidence="4" id="KW-0808">Transferase</keyword>
<comment type="subcellular location">
    <subcellularLocation>
        <location evidence="1">Cell membrane</location>
        <topology evidence="1">Multi-pass membrane protein</topology>
    </subcellularLocation>
</comment>
<keyword evidence="2" id="KW-1003">Cell membrane</keyword>
<dbReference type="PANTHER" id="PTHR33908:SF3">
    <property type="entry name" value="UNDECAPRENYL PHOSPHATE-ALPHA-4-AMINO-4-DEOXY-L-ARABINOSE ARABINOSYL TRANSFERASE"/>
    <property type="match status" value="1"/>
</dbReference>
<evidence type="ECO:0000256" key="4">
    <source>
        <dbReference type="ARBA" id="ARBA00022679"/>
    </source>
</evidence>
<keyword evidence="3" id="KW-0328">Glycosyltransferase</keyword>
<feature type="transmembrane region" description="Helical" evidence="8">
    <location>
        <begin position="137"/>
        <end position="155"/>
    </location>
</feature>
<evidence type="ECO:0000256" key="8">
    <source>
        <dbReference type="SAM" id="Phobius"/>
    </source>
</evidence>
<dbReference type="Pfam" id="PF13231">
    <property type="entry name" value="PMT_2"/>
    <property type="match status" value="1"/>
</dbReference>
<feature type="transmembrane region" description="Helical" evidence="8">
    <location>
        <begin position="358"/>
        <end position="378"/>
    </location>
</feature>
<protein>
    <recommendedName>
        <fullName evidence="9">Glycosyltransferase RgtA/B/C/D-like domain-containing protein</fullName>
    </recommendedName>
</protein>
<dbReference type="InterPro" id="IPR050297">
    <property type="entry name" value="LipidA_mod_glycosyltrf_83"/>
</dbReference>
<gene>
    <name evidence="10" type="ORF">A2803_04040</name>
</gene>
<dbReference type="GO" id="GO:0009103">
    <property type="term" value="P:lipopolysaccharide biosynthetic process"/>
    <property type="evidence" value="ECO:0007669"/>
    <property type="project" value="UniProtKB-ARBA"/>
</dbReference>
<feature type="transmembrane region" description="Helical" evidence="8">
    <location>
        <begin position="184"/>
        <end position="201"/>
    </location>
</feature>
<evidence type="ECO:0000256" key="5">
    <source>
        <dbReference type="ARBA" id="ARBA00022692"/>
    </source>
</evidence>
<feature type="transmembrane region" description="Helical" evidence="8">
    <location>
        <begin position="91"/>
        <end position="108"/>
    </location>
</feature>
<evidence type="ECO:0000256" key="3">
    <source>
        <dbReference type="ARBA" id="ARBA00022676"/>
    </source>
</evidence>
<accession>A0A1F7YVH2</accession>
<keyword evidence="5 8" id="KW-0812">Transmembrane</keyword>
<evidence type="ECO:0000256" key="1">
    <source>
        <dbReference type="ARBA" id="ARBA00004651"/>
    </source>
</evidence>
<evidence type="ECO:0000313" key="11">
    <source>
        <dbReference type="Proteomes" id="UP000178870"/>
    </source>
</evidence>
<evidence type="ECO:0000256" key="6">
    <source>
        <dbReference type="ARBA" id="ARBA00022989"/>
    </source>
</evidence>
<organism evidence="10 11">
    <name type="scientific">Candidatus Woesebacteria bacterium RIFCSPHIGHO2_01_FULL_44_21</name>
    <dbReference type="NCBI Taxonomy" id="1802503"/>
    <lineage>
        <taxon>Bacteria</taxon>
        <taxon>Candidatus Woeseibacteriota</taxon>
    </lineage>
</organism>
<keyword evidence="6 8" id="KW-1133">Transmembrane helix</keyword>
<dbReference type="InterPro" id="IPR038731">
    <property type="entry name" value="RgtA/B/C-like"/>
</dbReference>
<dbReference type="EMBL" id="MGGP01000028">
    <property type="protein sequence ID" value="OGM31336.1"/>
    <property type="molecule type" value="Genomic_DNA"/>
</dbReference>
<feature type="transmembrane region" description="Helical" evidence="8">
    <location>
        <begin position="390"/>
        <end position="416"/>
    </location>
</feature>
<feature type="transmembrane region" description="Helical" evidence="8">
    <location>
        <begin position="208"/>
        <end position="227"/>
    </location>
</feature>
<sequence length="554" mass="62954">MNTNRWLLVVILVLAAVLRLWQLGEYPIRLTNDEAAIGYNAYSILKTGKDEHGAVLPVIFKSFGDWKPGLYIYLTVPSVAVFGLSEFSVRLPSALLGVLTILLIYELAKELFDKKVAIFSAFSLAVLPWHIHFSRGAWEANLALTLLVAGTLFFFKSFKSKKNIILSALFFAFSLWAYQSAKLASLIVLIGLGIFYYKEILKLDRKNLIISAVLGILISLPIITSLFTGKTGRVEVMSVFSYTRPLEYIESTIFEQENITSQDPVYILFHTEALNLFRGVAGRYLNYISGDFLFFKGDWANPRHTSVDMGYLLFVSVVPLLLGLYVLFKSKVTKEIGFVLFLLALSQIPAALTRDSAHGVRSLGMILPVCIILGLGLARLYDFILKQKRIVGLTIISLTFAAYLYSMCLYLDAYFVQNKYSEPKDYFYGYKQVVERVFEREKDYKRIIFSQSYDQPYMFFLFYGVGHDARFAPEVFQGNTTFQESPSGDVGLITHLGGIEFMPTNWYEDRGEENTLFIGRQEDFPQSDIASGEFNVEYINYPDDKPAFVLLDRK</sequence>